<evidence type="ECO:0000256" key="6">
    <source>
        <dbReference type="SAM" id="MobiDB-lite"/>
    </source>
</evidence>
<evidence type="ECO:0000259" key="7">
    <source>
        <dbReference type="Pfam" id="PF10145"/>
    </source>
</evidence>
<evidence type="ECO:0000256" key="2">
    <source>
        <dbReference type="ARBA" id="ARBA00022490"/>
    </source>
</evidence>
<proteinExistence type="predicted"/>
<dbReference type="InterPro" id="IPR047149">
    <property type="entry name" value="KIF11-like"/>
</dbReference>
<feature type="domain" description="Phage tail tape measure protein" evidence="7">
    <location>
        <begin position="560"/>
        <end position="731"/>
    </location>
</feature>
<dbReference type="GO" id="GO:0072686">
    <property type="term" value="C:mitotic spindle"/>
    <property type="evidence" value="ECO:0007669"/>
    <property type="project" value="TreeGrafter"/>
</dbReference>
<accession>A0A9Q4H802</accession>
<dbReference type="EMBL" id="JALANJ010000003">
    <property type="protein sequence ID" value="MCY8119613.1"/>
    <property type="molecule type" value="Genomic_DNA"/>
</dbReference>
<dbReference type="GO" id="GO:0051231">
    <property type="term" value="P:spindle elongation"/>
    <property type="evidence" value="ECO:0007669"/>
    <property type="project" value="TreeGrafter"/>
</dbReference>
<gene>
    <name evidence="8" type="ORF">MOC45_03165</name>
</gene>
<dbReference type="InterPro" id="IPR010090">
    <property type="entry name" value="Phage_tape_meas"/>
</dbReference>
<evidence type="ECO:0000256" key="1">
    <source>
        <dbReference type="ARBA" id="ARBA00004245"/>
    </source>
</evidence>
<name>A0A9Q4H802_BACSC</name>
<evidence type="ECO:0000256" key="4">
    <source>
        <dbReference type="ARBA" id="ARBA00023212"/>
    </source>
</evidence>
<protein>
    <submittedName>
        <fullName evidence="8">Phage tail tape measure protein</fullName>
    </submittedName>
</protein>
<organism evidence="8 9">
    <name type="scientific">Bacillus spizizenii</name>
    <name type="common">Bacillus subtilis subsp. spizizenii</name>
    <dbReference type="NCBI Taxonomy" id="96241"/>
    <lineage>
        <taxon>Bacteria</taxon>
        <taxon>Bacillati</taxon>
        <taxon>Bacillota</taxon>
        <taxon>Bacilli</taxon>
        <taxon>Bacillales</taxon>
        <taxon>Bacillaceae</taxon>
        <taxon>Bacillus</taxon>
    </lineage>
</organism>
<dbReference type="Pfam" id="PF10145">
    <property type="entry name" value="PhageMin_Tail"/>
    <property type="match status" value="1"/>
</dbReference>
<comment type="caution">
    <text evidence="8">The sequence shown here is derived from an EMBL/GenBank/DDBJ whole genome shotgun (WGS) entry which is preliminary data.</text>
</comment>
<keyword evidence="2" id="KW-0963">Cytoplasm</keyword>
<sequence>MSDEVQGKGMGIGADVVLEFHKSIANIQAFGEQMELLDARFGRLDQRIDAMKNSLSALSTQASKSTGSNLRKQLEQELSNIVAANGAALSSIGTAPLRIKQDTVRNLFARVDAELNRAILKQIGNINVKIDPNYNTGTIPIGKDEFDELNKEIARLVKIQVKNLVSSLRKNGGEMINKDHLSGLELDVSKETVKHILLSIKEQLKPLLLNPDVDIDGQTLKISQRDISQMVSKIKDKVKESLNFNFEGVVKKDNKVEDEILRTTKRIDNVVENYAKSMRSGIERIDPRTVEVPMKTLSKRLQQYIADDLKVSPAELNKTLGTIDTGSARSYELQRQFGSLERTINSKITSGTSKLMSQLKQSVRAVEIEPSDSIKHYLIHEINKLNNDIVKKIRESIDKQFEYMRSEIGSVTAEPRAINRNGRLRSMSNSGSGGNVYNNTVINNNSTKKDSAPTYSDPYARRDDHFNNFGLEGAVTNTVRHIVAGSMVGAPMMAMYQAVETFRTSQEEQLKIMQNMSLKDAYTNSNGQTDWGSVDTDLKEMMGDVKQMSNFYALDYGKMSQVAAVASRLTEDKEEAKMFTDQAAKIYRLDNESDLVGTIAPGLEAIMAQFKLSVWELNDVVSAFAVATNKTKSTSDEVMKAMTRSGSALNASGVSADQAVALNAIAIQRSGQTGEVVGNMFKTLASRVTLPTVVDDLKGKGIDVYKTNDLGLKERRSLIDILKDTAKVTNGGRTGEDEIAKIMLDEGGGYHYSKIMSFLDDMNAMGTGDLNFFNMMKQIEDFQKNPDKLATMLSKTMDAPTVNMERAGISMNNALTSILEEMSPEIQMLSKNITNLAHGLEDNAETIANVIGVLTNALIGFGAMYGVKKLGQWGKYDEHKTNAEMRRNYFGETGLSGRQKYGATRFMDEYILDKSDTGKKASQNMSDRKFFNAAMKNDTLRPYFEELANLDRDRQREIRQYVKDNGRAGNVTDLLSIMDESRGYRQNKPGMTVDEVHRRSSFNATNLMNSRALEAVFDREFAAELVNSLQDRNKFDNLGSKDRNTAGKLADMDDNKRKDFESFLNENYRGTGKAIKDMDELNQAMQKYEERTRRNASATRQGTESYRDLSRAVRDVGNEAERASRNRMDSFLNLLDSIPDRARGAGGAIMGIARNIGSFAKQLGVALAVGDVIGEVSQNSLLTDGQKDIRDYRNSKNDAAKEYASYEKGGGWWGEFTSLQQFSKGIMLDWNQLKDMFLGNTSVGRDDVENFKGEFEGWMKEKYGTSDWKKAVNKANEEAKAKDKYADPVTLDDLTKNYLDESGSNNKLQKMEEKEFIKQYKEYAISEAEQAERKRKAEEARKAWENQMYDDGQLQWFSVDQMKTRIEERVQDVQSQNSLTQMSALLNGMKSDSEEYLQIRLEAIRKERKAYQEEIDALNQFVKEREEALRELQSKGKGKGSKEYTSAKDALDEAKSKQKEVNKEFEPKMKELALEEQRTKVDGYLTIMQNNVSRSSAQKQYMDTLNSISMNTDTPQFYDAQIGNNQSLISSLQSELSNLEAQNMADPDNKLGDAMQSLRQQIASAQLEVKNLRLQRLQAWKNPFNNSMDDMEIKYMQERVNLGPGVSDDSFLARDLRIRELQERKSLVDKTLAQRRADLGNYSKGSSEYEQVMKDIRDLTKQSLQAQLGIHQELKSQMGGTFNLPDGVSAMSQYDYMARKGSHSNFTVQSGDMYVNITLPNVTDKTGSKQLSDLGRSLGRGLADGRSQALRTQLNSGPLGYRSF</sequence>
<dbReference type="GO" id="GO:0005876">
    <property type="term" value="C:spindle microtubule"/>
    <property type="evidence" value="ECO:0007669"/>
    <property type="project" value="TreeGrafter"/>
</dbReference>
<reference evidence="8" key="1">
    <citation type="submission" date="2022-02" db="EMBL/GenBank/DDBJ databases">
        <title>Crop Bioprotection Bacillus Genome Sequencing.</title>
        <authorList>
            <person name="Dunlap C."/>
        </authorList>
    </citation>
    <scope>NUCLEOTIDE SEQUENCE</scope>
    <source>
        <strain evidence="8">M18B4</strain>
    </source>
</reference>
<evidence type="ECO:0000313" key="8">
    <source>
        <dbReference type="EMBL" id="MCY8119613.1"/>
    </source>
</evidence>
<keyword evidence="5" id="KW-0175">Coiled coil</keyword>
<comment type="subcellular location">
    <subcellularLocation>
        <location evidence="1">Cytoplasm</location>
        <location evidence="1">Cytoskeleton</location>
    </subcellularLocation>
</comment>
<keyword evidence="4" id="KW-0206">Cytoskeleton</keyword>
<evidence type="ECO:0000256" key="5">
    <source>
        <dbReference type="SAM" id="Coils"/>
    </source>
</evidence>
<evidence type="ECO:0000256" key="3">
    <source>
        <dbReference type="ARBA" id="ARBA00023175"/>
    </source>
</evidence>
<dbReference type="Proteomes" id="UP001070352">
    <property type="component" value="Unassembled WGS sequence"/>
</dbReference>
<dbReference type="PANTHER" id="PTHR47970:SF12">
    <property type="entry name" value="KINESIN FAMILY MEMBER 11"/>
    <property type="match status" value="1"/>
</dbReference>
<dbReference type="PANTHER" id="PTHR47970">
    <property type="entry name" value="KINESIN-LIKE PROTEIN KIF11"/>
    <property type="match status" value="1"/>
</dbReference>
<keyword evidence="3" id="KW-0505">Motor protein</keyword>
<evidence type="ECO:0000313" key="9">
    <source>
        <dbReference type="Proteomes" id="UP001070352"/>
    </source>
</evidence>
<feature type="coiled-coil region" evidence="5">
    <location>
        <begin position="1071"/>
        <end position="1126"/>
    </location>
</feature>
<feature type="coiled-coil region" evidence="5">
    <location>
        <begin position="1522"/>
        <end position="1575"/>
    </location>
</feature>
<dbReference type="GO" id="GO:0008574">
    <property type="term" value="F:plus-end-directed microtubule motor activity"/>
    <property type="evidence" value="ECO:0007669"/>
    <property type="project" value="TreeGrafter"/>
</dbReference>
<feature type="region of interest" description="Disordered" evidence="6">
    <location>
        <begin position="1431"/>
        <end position="1461"/>
    </location>
</feature>